<dbReference type="Proteomes" id="UP000509579">
    <property type="component" value="Chromosome"/>
</dbReference>
<evidence type="ECO:0000313" key="2">
    <source>
        <dbReference type="EMBL" id="QKV55063.1"/>
    </source>
</evidence>
<evidence type="ECO:0000256" key="1">
    <source>
        <dbReference type="SAM" id="Phobius"/>
    </source>
</evidence>
<keyword evidence="3" id="KW-1185">Reference proteome</keyword>
<reference evidence="2 3" key="1">
    <citation type="submission" date="2020-06" db="EMBL/GenBank/DDBJ databases">
        <title>Acidovorax antarctica sp. nov., isolated from Corinth ice sheet soil, Antarctic Fields Peninsula.</title>
        <authorList>
            <person name="Xu Q."/>
            <person name="Peng F."/>
        </authorList>
    </citation>
    <scope>NUCLEOTIDE SEQUENCE [LARGE SCALE GENOMIC DNA]</scope>
    <source>
        <strain evidence="2 3">16-35-5</strain>
    </source>
</reference>
<protein>
    <submittedName>
        <fullName evidence="2">PilW family protein</fullName>
    </submittedName>
</protein>
<dbReference type="InterPro" id="IPR012902">
    <property type="entry name" value="N_methyl_site"/>
</dbReference>
<organism evidence="2 3">
    <name type="scientific">Comamonas antarctica</name>
    <dbReference type="NCBI Taxonomy" id="2743470"/>
    <lineage>
        <taxon>Bacteria</taxon>
        <taxon>Pseudomonadati</taxon>
        <taxon>Pseudomonadota</taxon>
        <taxon>Betaproteobacteria</taxon>
        <taxon>Burkholderiales</taxon>
        <taxon>Comamonadaceae</taxon>
        <taxon>Comamonas</taxon>
    </lineage>
</organism>
<sequence>MRGQRGLTLVELLVGLAIGLMTIAVAIGTLVISRQVSGSVSEASQLQQQAAQAFRSIGQQARQAGSLRLNLAYAKDSSQSVDLADPVAFEVPTGVTTVGGVDTAAGSQDQLTLAYQDYTEELVGSSTAQSQFRDCLGQAGAGTPSVVRSGYSLDKPSGATRGELDCRGSAGSAQPIIENVADFRVRFLLQGGDFGNPTMRYRTAGTLAAADWPHVQAIEVCLEMEGNENLPATTVPYLNCANQSVVRGQKLRMVLRNTYQIRSQGRPTGVTP</sequence>
<keyword evidence="1" id="KW-1133">Transmembrane helix</keyword>
<dbReference type="KEGG" id="aant:HUK68_14325"/>
<feature type="transmembrane region" description="Helical" evidence="1">
    <location>
        <begin position="12"/>
        <end position="32"/>
    </location>
</feature>
<accession>A0A6N1X9I2</accession>
<proteinExistence type="predicted"/>
<dbReference type="AlphaFoldDB" id="A0A6N1X9I2"/>
<dbReference type="Pfam" id="PF16074">
    <property type="entry name" value="PilW"/>
    <property type="match status" value="1"/>
</dbReference>
<dbReference type="Pfam" id="PF07963">
    <property type="entry name" value="N_methyl"/>
    <property type="match status" value="1"/>
</dbReference>
<dbReference type="PROSITE" id="PS00409">
    <property type="entry name" value="PROKAR_NTER_METHYL"/>
    <property type="match status" value="1"/>
</dbReference>
<dbReference type="InterPro" id="IPR032092">
    <property type="entry name" value="PilW"/>
</dbReference>
<gene>
    <name evidence="2" type="ORF">HUK68_14325</name>
</gene>
<keyword evidence="1" id="KW-0812">Transmembrane</keyword>
<dbReference type="GO" id="GO:0043683">
    <property type="term" value="P:type IV pilus assembly"/>
    <property type="evidence" value="ECO:0007669"/>
    <property type="project" value="InterPro"/>
</dbReference>
<keyword evidence="1" id="KW-0472">Membrane</keyword>
<dbReference type="EMBL" id="CP054840">
    <property type="protein sequence ID" value="QKV55063.1"/>
    <property type="molecule type" value="Genomic_DNA"/>
</dbReference>
<name>A0A6N1X9I2_9BURK</name>
<evidence type="ECO:0000313" key="3">
    <source>
        <dbReference type="Proteomes" id="UP000509579"/>
    </source>
</evidence>